<gene>
    <name evidence="1" type="ORF">D7V94_00390</name>
</gene>
<evidence type="ECO:0000313" key="2">
    <source>
        <dbReference type="Proteomes" id="UP000280696"/>
    </source>
</evidence>
<keyword evidence="2" id="KW-1185">Reference proteome</keyword>
<protein>
    <submittedName>
        <fullName evidence="1">Uncharacterized protein</fullName>
    </submittedName>
</protein>
<proteinExistence type="predicted"/>
<organism evidence="1 2">
    <name type="scientific">Parablautia intestinalis</name>
    <dbReference type="NCBI Taxonomy" id="2320100"/>
    <lineage>
        <taxon>Bacteria</taxon>
        <taxon>Bacillati</taxon>
        <taxon>Bacillota</taxon>
        <taxon>Clostridia</taxon>
        <taxon>Lachnospirales</taxon>
        <taxon>Lachnospiraceae</taxon>
        <taxon>Parablautia</taxon>
    </lineage>
</organism>
<comment type="caution">
    <text evidence="1">The sequence shown here is derived from an EMBL/GenBank/DDBJ whole genome shotgun (WGS) entry which is preliminary data.</text>
</comment>
<dbReference type="EMBL" id="RAYQ01000001">
    <property type="protein sequence ID" value="RKI94078.1"/>
    <property type="molecule type" value="Genomic_DNA"/>
</dbReference>
<name>A0A3A9ARR7_9FIRM</name>
<evidence type="ECO:0000313" key="1">
    <source>
        <dbReference type="EMBL" id="RKI94078.1"/>
    </source>
</evidence>
<dbReference type="Proteomes" id="UP000280696">
    <property type="component" value="Unassembled WGS sequence"/>
</dbReference>
<sequence>MYTDNGAEAKRADAILFLLSPECRRKPKWFRLCSRDTGMITDLIDKENNRVSKKLIGECWDCYKKWYGSSASWLMADIYSFAGDKVKKEISALAYLRIRGMETGLLRCYMENDILRFTDEIKDALLDQCQRFSKLNERQRGKSGNNQSPLTHILRLWQKGKIPETGVFCDYKELDPWFSFVCFPEEFDYREFDVKRWCTWLGEERYTGEAFAGPKAAFLMSLTIEKGNKKF</sequence>
<reference evidence="1 2" key="1">
    <citation type="submission" date="2018-09" db="EMBL/GenBank/DDBJ databases">
        <title>Murine metabolic-syndrome-specific gut microbial biobank.</title>
        <authorList>
            <person name="Liu C."/>
        </authorList>
    </citation>
    <scope>NUCLEOTIDE SEQUENCE [LARGE SCALE GENOMIC DNA]</scope>
    <source>
        <strain evidence="1 2">0.1xD8-82</strain>
    </source>
</reference>
<dbReference type="RefSeq" id="WP_120465733.1">
    <property type="nucleotide sequence ID" value="NZ_RAYQ01000001.1"/>
</dbReference>
<dbReference type="AlphaFoldDB" id="A0A3A9ARR7"/>
<accession>A0A3A9ARR7</accession>